<name>A0A8H5GVK9_9AGAR</name>
<accession>A0A8H5GVK9</accession>
<keyword evidence="10" id="KW-1185">Reference proteome</keyword>
<dbReference type="SUPFAM" id="SSF81301">
    <property type="entry name" value="Nucleotidyltransferase"/>
    <property type="match status" value="1"/>
</dbReference>
<evidence type="ECO:0000256" key="1">
    <source>
        <dbReference type="ARBA" id="ARBA00001353"/>
    </source>
</evidence>
<dbReference type="CDD" id="cd05403">
    <property type="entry name" value="NT_KNTase_like"/>
    <property type="match status" value="1"/>
</dbReference>
<evidence type="ECO:0000313" key="10">
    <source>
        <dbReference type="Proteomes" id="UP000565441"/>
    </source>
</evidence>
<dbReference type="InterPro" id="IPR006156">
    <property type="entry name" value="Dihydroneopterin_aldolase"/>
</dbReference>
<reference evidence="9 10" key="1">
    <citation type="journal article" date="2020" name="ISME J.">
        <title>Uncovering the hidden diversity of litter-decomposition mechanisms in mushroom-forming fungi.</title>
        <authorList>
            <person name="Floudas D."/>
            <person name="Bentzer J."/>
            <person name="Ahren D."/>
            <person name="Johansson T."/>
            <person name="Persson P."/>
            <person name="Tunlid A."/>
        </authorList>
    </citation>
    <scope>NUCLEOTIDE SEQUENCE [LARGE SCALE GENOMIC DNA]</scope>
    <source>
        <strain evidence="9 10">CBS 661.87</strain>
    </source>
</reference>
<evidence type="ECO:0000259" key="8">
    <source>
        <dbReference type="SMART" id="SM00905"/>
    </source>
</evidence>
<comment type="caution">
    <text evidence="9">The sequence shown here is derived from an EMBL/GenBank/DDBJ whole genome shotgun (WGS) entry which is preliminary data.</text>
</comment>
<keyword evidence="5" id="KW-0289">Folate biosynthesis</keyword>
<evidence type="ECO:0000256" key="6">
    <source>
        <dbReference type="ARBA" id="ARBA00023239"/>
    </source>
</evidence>
<dbReference type="SMART" id="SM00905">
    <property type="entry name" value="FolB"/>
    <property type="match status" value="2"/>
</dbReference>
<protein>
    <recommendedName>
        <fullName evidence="4">dihydroneopterin aldolase</fullName>
        <ecNumber evidence="4">4.1.2.25</ecNumber>
    </recommendedName>
    <alternativeName>
        <fullName evidence="7">7,8-dihydroneopterin aldolase</fullName>
    </alternativeName>
</protein>
<dbReference type="Gene3D" id="3.30.460.10">
    <property type="entry name" value="Beta Polymerase, domain 2"/>
    <property type="match status" value="1"/>
</dbReference>
<keyword evidence="6" id="KW-0456">Lyase</keyword>
<proteinExistence type="inferred from homology"/>
<dbReference type="Proteomes" id="UP000565441">
    <property type="component" value="Unassembled WGS sequence"/>
</dbReference>
<feature type="domain" description="Dihydroneopterin aldolase/epimerase" evidence="8">
    <location>
        <begin position="143"/>
        <end position="243"/>
    </location>
</feature>
<comment type="similarity">
    <text evidence="3">Belongs to the DHNA family.</text>
</comment>
<comment type="catalytic activity">
    <reaction evidence="1">
        <text>7,8-dihydroneopterin = 6-hydroxymethyl-7,8-dihydropterin + glycolaldehyde</text>
        <dbReference type="Rhea" id="RHEA:10540"/>
        <dbReference type="ChEBI" id="CHEBI:17001"/>
        <dbReference type="ChEBI" id="CHEBI:17071"/>
        <dbReference type="ChEBI" id="CHEBI:44841"/>
        <dbReference type="EC" id="4.1.2.25"/>
    </reaction>
</comment>
<dbReference type="GO" id="GO:0004150">
    <property type="term" value="F:dihydroneopterin aldolase activity"/>
    <property type="evidence" value="ECO:0007669"/>
    <property type="project" value="UniProtKB-EC"/>
</dbReference>
<dbReference type="AlphaFoldDB" id="A0A8H5GVK9"/>
<dbReference type="PANTHER" id="PTHR42844">
    <property type="entry name" value="DIHYDRONEOPTERIN ALDOLASE 1-RELATED"/>
    <property type="match status" value="1"/>
</dbReference>
<dbReference type="SUPFAM" id="SSF55620">
    <property type="entry name" value="Tetrahydrobiopterin biosynthesis enzymes-like"/>
    <property type="match status" value="2"/>
</dbReference>
<dbReference type="OrthoDB" id="5425486at2759"/>
<dbReference type="InterPro" id="IPR006157">
    <property type="entry name" value="FolB_dom"/>
</dbReference>
<evidence type="ECO:0000256" key="7">
    <source>
        <dbReference type="ARBA" id="ARBA00032903"/>
    </source>
</evidence>
<dbReference type="GO" id="GO:0016779">
    <property type="term" value="F:nucleotidyltransferase activity"/>
    <property type="evidence" value="ECO:0007669"/>
    <property type="project" value="InterPro"/>
</dbReference>
<dbReference type="Pfam" id="PF02152">
    <property type="entry name" value="FolB"/>
    <property type="match status" value="1"/>
</dbReference>
<evidence type="ECO:0000313" key="9">
    <source>
        <dbReference type="EMBL" id="KAF5371862.1"/>
    </source>
</evidence>
<dbReference type="Pfam" id="PF01909">
    <property type="entry name" value="NTP_transf_2"/>
    <property type="match status" value="1"/>
</dbReference>
<evidence type="ECO:0000256" key="3">
    <source>
        <dbReference type="ARBA" id="ARBA00005708"/>
    </source>
</evidence>
<gene>
    <name evidence="9" type="ORF">D9615_009565</name>
</gene>
<dbReference type="EC" id="4.1.2.25" evidence="4"/>
<comment type="pathway">
    <text evidence="2">Cofactor biosynthesis; tetrahydrofolate biosynthesis; 2-amino-4-hydroxy-6-hydroxymethyl-7,8-dihydropteridine diphosphate from 7,8-dihydroneopterin triphosphate: step 3/4.</text>
</comment>
<dbReference type="GO" id="GO:0046656">
    <property type="term" value="P:folic acid biosynthetic process"/>
    <property type="evidence" value="ECO:0007669"/>
    <property type="project" value="UniProtKB-KW"/>
</dbReference>
<evidence type="ECO:0000256" key="5">
    <source>
        <dbReference type="ARBA" id="ARBA00022909"/>
    </source>
</evidence>
<feature type="domain" description="Dihydroneopterin aldolase/epimerase" evidence="8">
    <location>
        <begin position="15"/>
        <end position="130"/>
    </location>
</feature>
<dbReference type="GO" id="GO:0005737">
    <property type="term" value="C:cytoplasm"/>
    <property type="evidence" value="ECO:0007669"/>
    <property type="project" value="TreeGrafter"/>
</dbReference>
<dbReference type="InterPro" id="IPR043133">
    <property type="entry name" value="GTP-CH-I_C/QueF"/>
</dbReference>
<organism evidence="9 10">
    <name type="scientific">Tricholomella constricta</name>
    <dbReference type="NCBI Taxonomy" id="117010"/>
    <lineage>
        <taxon>Eukaryota</taxon>
        <taxon>Fungi</taxon>
        <taxon>Dikarya</taxon>
        <taxon>Basidiomycota</taxon>
        <taxon>Agaricomycotina</taxon>
        <taxon>Agaricomycetes</taxon>
        <taxon>Agaricomycetidae</taxon>
        <taxon>Agaricales</taxon>
        <taxon>Tricholomatineae</taxon>
        <taxon>Lyophyllaceae</taxon>
        <taxon>Tricholomella</taxon>
    </lineage>
</organism>
<evidence type="ECO:0000256" key="4">
    <source>
        <dbReference type="ARBA" id="ARBA00013043"/>
    </source>
</evidence>
<evidence type="ECO:0000256" key="2">
    <source>
        <dbReference type="ARBA" id="ARBA00005013"/>
    </source>
</evidence>
<dbReference type="PANTHER" id="PTHR42844:SF1">
    <property type="entry name" value="DIHYDRONEOPTERIN ALDOLASE 1-RELATED"/>
    <property type="match status" value="1"/>
</dbReference>
<dbReference type="Gene3D" id="3.30.1130.10">
    <property type="match status" value="2"/>
</dbReference>
<dbReference type="InterPro" id="IPR043519">
    <property type="entry name" value="NT_sf"/>
</dbReference>
<sequence>MSTSLVATGTQTDVVFVDTLHLSSDVGPDCWGRTRAQQVEISVYLHLQSSFLTAAGRSDDVLDSVHYGHLSKAITSKVVGSSFNGAEKLVAAVAEEAFALAGEAAKEVRVVVNMPKQILLAEALCVDITIPRGQAATPVIRKISVVDLILPVIIGVNPPERQAKQRVITNIVFHEAPGDRPLLNYSEIVVGIVKNIESSAYLTLEKFVLEICIELRTLFRCGDYEMEERSYPDMIGVSPVCTKLQPPLSAPLSMQYSKLMSTTDPNIDRISSLCRPLFEEVHSSHPSFMWAGVFGSVSRGTQRPDHDSDVDIVVGYSPDSDFLVDVCGSQSLFLKRLPETLGAEVDVIPFVQQSKTFRGQSGYLLQQGYARMKKAGETMSHIRRTLLSIEAEPMSPEHEALRLSLLQEALSVIHLVKIPGDPFYASLQLTMWEILAEEETIQAYLQGNVDHQALEGILRILTDAMNTASLKGMKKSAEETFRRAGLVPLG</sequence>
<dbReference type="EMBL" id="JAACJP010000045">
    <property type="protein sequence ID" value="KAF5371862.1"/>
    <property type="molecule type" value="Genomic_DNA"/>
</dbReference>
<dbReference type="InterPro" id="IPR002934">
    <property type="entry name" value="Polymerase_NTP_transf_dom"/>
</dbReference>